<evidence type="ECO:0000313" key="9">
    <source>
        <dbReference type="Proteomes" id="UP000054279"/>
    </source>
</evidence>
<evidence type="ECO:0000256" key="3">
    <source>
        <dbReference type="ARBA" id="ARBA00023306"/>
    </source>
</evidence>
<feature type="region of interest" description="Disordered" evidence="5">
    <location>
        <begin position="1"/>
        <end position="216"/>
    </location>
</feature>
<organism evidence="8 9">
    <name type="scientific">Sphaerobolus stellatus (strain SS14)</name>
    <dbReference type="NCBI Taxonomy" id="990650"/>
    <lineage>
        <taxon>Eukaryota</taxon>
        <taxon>Fungi</taxon>
        <taxon>Dikarya</taxon>
        <taxon>Basidiomycota</taxon>
        <taxon>Agaricomycotina</taxon>
        <taxon>Agaricomycetes</taxon>
        <taxon>Phallomycetidae</taxon>
        <taxon>Geastrales</taxon>
        <taxon>Sphaerobolaceae</taxon>
        <taxon>Sphaerobolus</taxon>
    </lineage>
</organism>
<evidence type="ECO:0000256" key="5">
    <source>
        <dbReference type="SAM" id="MobiDB-lite"/>
    </source>
</evidence>
<name>A0A0C9VMT2_SPHS4</name>
<reference evidence="8 9" key="1">
    <citation type="submission" date="2014-06" db="EMBL/GenBank/DDBJ databases">
        <title>Evolutionary Origins and Diversification of the Mycorrhizal Mutualists.</title>
        <authorList>
            <consortium name="DOE Joint Genome Institute"/>
            <consortium name="Mycorrhizal Genomics Consortium"/>
            <person name="Kohler A."/>
            <person name="Kuo A."/>
            <person name="Nagy L.G."/>
            <person name="Floudas D."/>
            <person name="Copeland A."/>
            <person name="Barry K.W."/>
            <person name="Cichocki N."/>
            <person name="Veneault-Fourrey C."/>
            <person name="LaButti K."/>
            <person name="Lindquist E.A."/>
            <person name="Lipzen A."/>
            <person name="Lundell T."/>
            <person name="Morin E."/>
            <person name="Murat C."/>
            <person name="Riley R."/>
            <person name="Ohm R."/>
            <person name="Sun H."/>
            <person name="Tunlid A."/>
            <person name="Henrissat B."/>
            <person name="Grigoriev I.V."/>
            <person name="Hibbett D.S."/>
            <person name="Martin F."/>
        </authorList>
    </citation>
    <scope>NUCLEOTIDE SEQUENCE [LARGE SCALE GENOMIC DNA]</scope>
    <source>
        <strain evidence="8 9">SS14</strain>
    </source>
</reference>
<dbReference type="InterPro" id="IPR046965">
    <property type="entry name" value="Cyclin_A/B-like"/>
</dbReference>
<dbReference type="Gene3D" id="1.10.472.10">
    <property type="entry name" value="Cyclin-like"/>
    <property type="match status" value="2"/>
</dbReference>
<dbReference type="GO" id="GO:0051301">
    <property type="term" value="P:cell division"/>
    <property type="evidence" value="ECO:0007669"/>
    <property type="project" value="UniProtKB-KW"/>
</dbReference>
<keyword evidence="1" id="KW-0132">Cell division</keyword>
<dbReference type="SMART" id="SM00385">
    <property type="entry name" value="CYCLIN"/>
    <property type="match status" value="2"/>
</dbReference>
<evidence type="ECO:0000256" key="2">
    <source>
        <dbReference type="ARBA" id="ARBA00023127"/>
    </source>
</evidence>
<feature type="compositionally biased region" description="Polar residues" evidence="5">
    <location>
        <begin position="63"/>
        <end position="73"/>
    </location>
</feature>
<evidence type="ECO:0000313" key="8">
    <source>
        <dbReference type="EMBL" id="KIJ38986.1"/>
    </source>
</evidence>
<dbReference type="PIRSF" id="PIRSF001771">
    <property type="entry name" value="Cyclin_A_B_D_E"/>
    <property type="match status" value="1"/>
</dbReference>
<dbReference type="Pfam" id="PF02984">
    <property type="entry name" value="Cyclin_C"/>
    <property type="match status" value="1"/>
</dbReference>
<dbReference type="Proteomes" id="UP000054279">
    <property type="component" value="Unassembled WGS sequence"/>
</dbReference>
<dbReference type="InterPro" id="IPR013763">
    <property type="entry name" value="Cyclin-like_dom"/>
</dbReference>
<dbReference type="InterPro" id="IPR048258">
    <property type="entry name" value="Cyclins_cyclin-box"/>
</dbReference>
<protein>
    <recommendedName>
        <fullName evidence="10">Cyclin N-terminal domain-containing protein</fullName>
    </recommendedName>
</protein>
<dbReference type="FunFam" id="1.10.472.10:FF:000001">
    <property type="entry name" value="G2/mitotic-specific cyclin"/>
    <property type="match status" value="1"/>
</dbReference>
<evidence type="ECO:0000259" key="6">
    <source>
        <dbReference type="SMART" id="SM00385"/>
    </source>
</evidence>
<feature type="compositionally biased region" description="Polar residues" evidence="5">
    <location>
        <begin position="31"/>
        <end position="47"/>
    </location>
</feature>
<feature type="compositionally biased region" description="Acidic residues" evidence="5">
    <location>
        <begin position="182"/>
        <end position="211"/>
    </location>
</feature>
<proteinExistence type="inferred from homology"/>
<sequence>MSSNIPTRRVTRATRLPDENAVKGAARAGKPTSTAAAAGSSKPTSTAALDATHKRKREALGEVTNNRNKNAAMQANMPKGAKLGTAKPKTLITNSAPIRTVKQPAKVPVRKTRAGVKQENRSEDAMAIDEAAPAATLQRVPRRPGSNASLRARAPKEEPLETILEPELEERAHKKRRTSSEFDVDPTIEDEEDAAKDEPAEELLGEEEEETEVKGEEAVGWDDLDKNDFDDPGMVAEYVNDIFIYLAECEIETLPNANYMQHQKELKWSHRALLMDFLMSLQRQMHMLPETLHLAVNIIDRFLSLRVVSLSKLQLVGVAGMMIATKFEEIAAPSVRHWLHAGMMAEDASEEDMLKAEKYILKTLNWNISNYPQPMNWIRRVSKADDYDPEVRLLSKFFLDIHVVERRLIGVKPSLIAAASIWCGRLVMGKFGWSPNLHHYSGYSETEILPIATIMLNYCLRQEKAENLIAKYASKKFSKIATFIDNWVSSRWTIGDKMSWEDLQKQLPLLQALAEDQ</sequence>
<keyword evidence="2 4" id="KW-0195">Cyclin</keyword>
<dbReference type="AlphaFoldDB" id="A0A0C9VMT2"/>
<evidence type="ECO:0000256" key="4">
    <source>
        <dbReference type="RuleBase" id="RU000383"/>
    </source>
</evidence>
<evidence type="ECO:0000259" key="7">
    <source>
        <dbReference type="SMART" id="SM01332"/>
    </source>
</evidence>
<dbReference type="PANTHER" id="PTHR10177">
    <property type="entry name" value="CYCLINS"/>
    <property type="match status" value="1"/>
</dbReference>
<dbReference type="Pfam" id="PF00134">
    <property type="entry name" value="Cyclin_N"/>
    <property type="match status" value="1"/>
</dbReference>
<dbReference type="SUPFAM" id="SSF47954">
    <property type="entry name" value="Cyclin-like"/>
    <property type="match status" value="2"/>
</dbReference>
<dbReference type="InterPro" id="IPR004367">
    <property type="entry name" value="Cyclin_C-dom"/>
</dbReference>
<feature type="domain" description="Cyclin-like" evidence="6">
    <location>
        <begin position="376"/>
        <end position="457"/>
    </location>
</feature>
<dbReference type="GO" id="GO:0044772">
    <property type="term" value="P:mitotic cell cycle phase transition"/>
    <property type="evidence" value="ECO:0007669"/>
    <property type="project" value="InterPro"/>
</dbReference>
<dbReference type="InterPro" id="IPR039361">
    <property type="entry name" value="Cyclin"/>
</dbReference>
<dbReference type="OrthoDB" id="5590282at2759"/>
<dbReference type="InterPro" id="IPR006671">
    <property type="entry name" value="Cyclin_N"/>
</dbReference>
<dbReference type="InterPro" id="IPR036915">
    <property type="entry name" value="Cyclin-like_sf"/>
</dbReference>
<dbReference type="HOGENOM" id="CLU_020695_10_1_1"/>
<feature type="domain" description="Cyclin-like" evidence="6">
    <location>
        <begin position="276"/>
        <end position="362"/>
    </location>
</feature>
<accession>A0A0C9VMT2</accession>
<dbReference type="EMBL" id="KN837155">
    <property type="protein sequence ID" value="KIJ38986.1"/>
    <property type="molecule type" value="Genomic_DNA"/>
</dbReference>
<gene>
    <name evidence="8" type="ORF">M422DRAFT_230830</name>
</gene>
<dbReference type="PROSITE" id="PS00292">
    <property type="entry name" value="CYCLINS"/>
    <property type="match status" value="1"/>
</dbReference>
<comment type="similarity">
    <text evidence="4">Belongs to the cyclin family.</text>
</comment>
<dbReference type="GO" id="GO:0016538">
    <property type="term" value="F:cyclin-dependent protein serine/threonine kinase regulator activity"/>
    <property type="evidence" value="ECO:0007669"/>
    <property type="project" value="InterPro"/>
</dbReference>
<dbReference type="SMART" id="SM01332">
    <property type="entry name" value="Cyclin_C"/>
    <property type="match status" value="1"/>
</dbReference>
<evidence type="ECO:0000256" key="1">
    <source>
        <dbReference type="ARBA" id="ARBA00022618"/>
    </source>
</evidence>
<keyword evidence="3" id="KW-0131">Cell cycle</keyword>
<evidence type="ECO:0008006" key="10">
    <source>
        <dbReference type="Google" id="ProtNLM"/>
    </source>
</evidence>
<keyword evidence="9" id="KW-1185">Reference proteome</keyword>
<feature type="domain" description="Cyclin C-terminal" evidence="7">
    <location>
        <begin position="372"/>
        <end position="486"/>
    </location>
</feature>